<name>A0ABV9F7X9_9SPHN</name>
<keyword evidence="2" id="KW-1185">Reference proteome</keyword>
<gene>
    <name evidence="1" type="ORF">ACFO3E_19480</name>
</gene>
<dbReference type="Proteomes" id="UP001595957">
    <property type="component" value="Unassembled WGS sequence"/>
</dbReference>
<sequence>MSAFSFLTGPASADSWPTAPVLAGMSAVPIGHAIDLAFFFPNEGRERHDALMAETRRHLGACVTGVERALRFALDQQPEIMALLGLRTEAVCWPTICAQPTLLGPALLAHMQMRAGVTLLLRQFGQPDDRLDEAEAEIILPTNDAAVTEALAALAVAEGRWLAAGAEDEPMQPDLPAEHFAELMWTAAACMMAVVQRSALVEGDVILPVFEKAGWALLAEHDETRGPIAAADRLVRRLGERADVPELLGAALGQRRFLLFAALTARRLRMDSAHVADILVMGPVTELAALCRSLGGSDADYRHLLLALRPVRPSLTDAAIILEAERYQALTEAQADGLVNALRAPRALRAKLDHLRQVTI</sequence>
<accession>A0ABV9F7X9</accession>
<evidence type="ECO:0000313" key="2">
    <source>
        <dbReference type="Proteomes" id="UP001595957"/>
    </source>
</evidence>
<organism evidence="1 2">
    <name type="scientific">Sphingobium tyrosinilyticum</name>
    <dbReference type="NCBI Taxonomy" id="2715436"/>
    <lineage>
        <taxon>Bacteria</taxon>
        <taxon>Pseudomonadati</taxon>
        <taxon>Pseudomonadota</taxon>
        <taxon>Alphaproteobacteria</taxon>
        <taxon>Sphingomonadales</taxon>
        <taxon>Sphingomonadaceae</taxon>
        <taxon>Sphingobium</taxon>
    </lineage>
</organism>
<evidence type="ECO:0000313" key="1">
    <source>
        <dbReference type="EMBL" id="MFC4596334.1"/>
    </source>
</evidence>
<comment type="caution">
    <text evidence="1">The sequence shown here is derived from an EMBL/GenBank/DDBJ whole genome shotgun (WGS) entry which is preliminary data.</text>
</comment>
<reference evidence="2" key="1">
    <citation type="journal article" date="2019" name="Int. J. Syst. Evol. Microbiol.">
        <title>The Global Catalogue of Microorganisms (GCM) 10K type strain sequencing project: providing services to taxonomists for standard genome sequencing and annotation.</title>
        <authorList>
            <consortium name="The Broad Institute Genomics Platform"/>
            <consortium name="The Broad Institute Genome Sequencing Center for Infectious Disease"/>
            <person name="Wu L."/>
            <person name="Ma J."/>
        </authorList>
    </citation>
    <scope>NUCLEOTIDE SEQUENCE [LARGE SCALE GENOMIC DNA]</scope>
    <source>
        <strain evidence="2">NBRC 103632</strain>
    </source>
</reference>
<protein>
    <submittedName>
        <fullName evidence="1">DUF2336 domain-containing protein</fullName>
    </submittedName>
</protein>
<dbReference type="EMBL" id="JBHSFZ010000064">
    <property type="protein sequence ID" value="MFC4596334.1"/>
    <property type="molecule type" value="Genomic_DNA"/>
</dbReference>
<proteinExistence type="predicted"/>